<dbReference type="Pfam" id="PF13442">
    <property type="entry name" value="Cytochrome_CBB3"/>
    <property type="match status" value="1"/>
</dbReference>
<evidence type="ECO:0000256" key="4">
    <source>
        <dbReference type="PROSITE-ProRule" id="PRU00433"/>
    </source>
</evidence>
<dbReference type="EMBL" id="QLIX01000010">
    <property type="protein sequence ID" value="RAI58248.1"/>
    <property type="molecule type" value="Genomic_DNA"/>
</dbReference>
<feature type="signal peptide" evidence="5">
    <location>
        <begin position="1"/>
        <end position="37"/>
    </location>
</feature>
<evidence type="ECO:0000313" key="7">
    <source>
        <dbReference type="EMBL" id="RAI58248.1"/>
    </source>
</evidence>
<dbReference type="GO" id="GO:0020037">
    <property type="term" value="F:heme binding"/>
    <property type="evidence" value="ECO:0007669"/>
    <property type="project" value="InterPro"/>
</dbReference>
<keyword evidence="8" id="KW-1185">Reference proteome</keyword>
<dbReference type="Proteomes" id="UP000249065">
    <property type="component" value="Unassembled WGS sequence"/>
</dbReference>
<dbReference type="OrthoDB" id="7873796at2"/>
<keyword evidence="3 4" id="KW-0408">Iron</keyword>
<proteinExistence type="predicted"/>
<dbReference type="GO" id="GO:0009055">
    <property type="term" value="F:electron transfer activity"/>
    <property type="evidence" value="ECO:0007669"/>
    <property type="project" value="InterPro"/>
</dbReference>
<dbReference type="SUPFAM" id="SSF46626">
    <property type="entry name" value="Cytochrome c"/>
    <property type="match status" value="1"/>
</dbReference>
<accession>A0A327MDJ7</accession>
<evidence type="ECO:0000256" key="2">
    <source>
        <dbReference type="ARBA" id="ARBA00022723"/>
    </source>
</evidence>
<feature type="domain" description="Cytochrome c" evidence="6">
    <location>
        <begin position="44"/>
        <end position="124"/>
    </location>
</feature>
<keyword evidence="2 4" id="KW-0479">Metal-binding</keyword>
<gene>
    <name evidence="7" type="ORF">DOO78_14605</name>
</gene>
<organism evidence="7 8">
    <name type="scientific">Roseicella frigidaeris</name>
    <dbReference type="NCBI Taxonomy" id="2230885"/>
    <lineage>
        <taxon>Bacteria</taxon>
        <taxon>Pseudomonadati</taxon>
        <taxon>Pseudomonadota</taxon>
        <taxon>Alphaproteobacteria</taxon>
        <taxon>Acetobacterales</taxon>
        <taxon>Roseomonadaceae</taxon>
        <taxon>Roseicella</taxon>
    </lineage>
</organism>
<evidence type="ECO:0000313" key="8">
    <source>
        <dbReference type="Proteomes" id="UP000249065"/>
    </source>
</evidence>
<dbReference type="AlphaFoldDB" id="A0A327MDJ7"/>
<evidence type="ECO:0000256" key="5">
    <source>
        <dbReference type="SAM" id="SignalP"/>
    </source>
</evidence>
<protein>
    <submittedName>
        <fullName evidence="7">Cytochrome c</fullName>
    </submittedName>
</protein>
<dbReference type="Gene3D" id="1.10.760.10">
    <property type="entry name" value="Cytochrome c-like domain"/>
    <property type="match status" value="1"/>
</dbReference>
<evidence type="ECO:0000256" key="1">
    <source>
        <dbReference type="ARBA" id="ARBA00022617"/>
    </source>
</evidence>
<keyword evidence="5" id="KW-0732">Signal</keyword>
<feature type="chain" id="PRO_5016353502" evidence="5">
    <location>
        <begin position="38"/>
        <end position="127"/>
    </location>
</feature>
<keyword evidence="1 4" id="KW-0349">Heme</keyword>
<name>A0A327MDJ7_9PROT</name>
<dbReference type="InterPro" id="IPR036909">
    <property type="entry name" value="Cyt_c-like_dom_sf"/>
</dbReference>
<dbReference type="GO" id="GO:0046872">
    <property type="term" value="F:metal ion binding"/>
    <property type="evidence" value="ECO:0007669"/>
    <property type="project" value="UniProtKB-KW"/>
</dbReference>
<evidence type="ECO:0000259" key="6">
    <source>
        <dbReference type="PROSITE" id="PS51007"/>
    </source>
</evidence>
<dbReference type="PROSITE" id="PS51007">
    <property type="entry name" value="CYTC"/>
    <property type="match status" value="1"/>
</dbReference>
<comment type="caution">
    <text evidence="7">The sequence shown here is derived from an EMBL/GenBank/DDBJ whole genome shotgun (WGS) entry which is preliminary data.</text>
</comment>
<dbReference type="InterPro" id="IPR009056">
    <property type="entry name" value="Cyt_c-like_dom"/>
</dbReference>
<reference evidence="8" key="1">
    <citation type="submission" date="2018-06" db="EMBL/GenBank/DDBJ databases">
        <authorList>
            <person name="Khan S.A."/>
        </authorList>
    </citation>
    <scope>NUCLEOTIDE SEQUENCE [LARGE SCALE GENOMIC DNA]</scope>
    <source>
        <strain evidence="8">DB-1506</strain>
    </source>
</reference>
<evidence type="ECO:0000256" key="3">
    <source>
        <dbReference type="ARBA" id="ARBA00023004"/>
    </source>
</evidence>
<sequence>MRRSASRPGRRREGGDGMRISLATAFCALLAAMPVAAQDAAQQARLATGRKVAETWCANCHLIGPQARGPTGDAAPPFHAIARMPETSDATLRAFLRMPHATMPDHQLRQEELDGVVAWILALRSGR</sequence>